<keyword evidence="9" id="KW-0472">Membrane</keyword>
<dbReference type="InterPro" id="IPR036097">
    <property type="entry name" value="HisK_dim/P_sf"/>
</dbReference>
<feature type="transmembrane region" description="Helical" evidence="9">
    <location>
        <begin position="21"/>
        <end position="41"/>
    </location>
</feature>
<dbReference type="PROSITE" id="PS50112">
    <property type="entry name" value="PAS"/>
    <property type="match status" value="1"/>
</dbReference>
<dbReference type="InterPro" id="IPR003661">
    <property type="entry name" value="HisK_dim/P_dom"/>
</dbReference>
<evidence type="ECO:0000256" key="4">
    <source>
        <dbReference type="ARBA" id="ARBA00022679"/>
    </source>
</evidence>
<evidence type="ECO:0000256" key="5">
    <source>
        <dbReference type="ARBA" id="ARBA00022741"/>
    </source>
</evidence>
<keyword evidence="3" id="KW-0597">Phosphoprotein</keyword>
<feature type="transmembrane region" description="Helical" evidence="9">
    <location>
        <begin position="258"/>
        <end position="276"/>
    </location>
</feature>
<gene>
    <name evidence="12" type="ORF">GGR46_002087</name>
</gene>
<dbReference type="Gene3D" id="3.30.450.20">
    <property type="entry name" value="PAS domain"/>
    <property type="match status" value="1"/>
</dbReference>
<evidence type="ECO:0000256" key="3">
    <source>
        <dbReference type="ARBA" id="ARBA00022553"/>
    </source>
</evidence>
<dbReference type="SMART" id="SM00388">
    <property type="entry name" value="HisKA"/>
    <property type="match status" value="1"/>
</dbReference>
<dbReference type="Proteomes" id="UP000557392">
    <property type="component" value="Unassembled WGS sequence"/>
</dbReference>
<accession>A0A7W6JS13</accession>
<dbReference type="CDD" id="cd00082">
    <property type="entry name" value="HisKA"/>
    <property type="match status" value="1"/>
</dbReference>
<dbReference type="Pfam" id="PF02518">
    <property type="entry name" value="HATPase_c"/>
    <property type="match status" value="1"/>
</dbReference>
<evidence type="ECO:0000313" key="13">
    <source>
        <dbReference type="Proteomes" id="UP000557392"/>
    </source>
</evidence>
<dbReference type="InterPro" id="IPR013767">
    <property type="entry name" value="PAS_fold"/>
</dbReference>
<dbReference type="GO" id="GO:0005524">
    <property type="term" value="F:ATP binding"/>
    <property type="evidence" value="ECO:0007669"/>
    <property type="project" value="UniProtKB-KW"/>
</dbReference>
<dbReference type="AlphaFoldDB" id="A0A7W6JS13"/>
<keyword evidence="13" id="KW-1185">Reference proteome</keyword>
<organism evidence="12 13">
    <name type="scientific">Sphingomonas kyeonggiensis</name>
    <dbReference type="NCBI Taxonomy" id="1268553"/>
    <lineage>
        <taxon>Bacteria</taxon>
        <taxon>Pseudomonadati</taxon>
        <taxon>Pseudomonadota</taxon>
        <taxon>Alphaproteobacteria</taxon>
        <taxon>Sphingomonadales</taxon>
        <taxon>Sphingomonadaceae</taxon>
        <taxon>Sphingomonas</taxon>
    </lineage>
</organism>
<keyword evidence="6" id="KW-0418">Kinase</keyword>
<dbReference type="InterPro" id="IPR005467">
    <property type="entry name" value="His_kinase_dom"/>
</dbReference>
<dbReference type="Gene3D" id="3.30.565.10">
    <property type="entry name" value="Histidine kinase-like ATPase, C-terminal domain"/>
    <property type="match status" value="1"/>
</dbReference>
<proteinExistence type="predicted"/>
<dbReference type="Gene3D" id="1.10.287.130">
    <property type="match status" value="1"/>
</dbReference>
<evidence type="ECO:0000256" key="7">
    <source>
        <dbReference type="ARBA" id="ARBA00022840"/>
    </source>
</evidence>
<evidence type="ECO:0000256" key="1">
    <source>
        <dbReference type="ARBA" id="ARBA00000085"/>
    </source>
</evidence>
<evidence type="ECO:0000256" key="8">
    <source>
        <dbReference type="ARBA" id="ARBA00023012"/>
    </source>
</evidence>
<dbReference type="SMART" id="SM00091">
    <property type="entry name" value="PAS"/>
    <property type="match status" value="1"/>
</dbReference>
<dbReference type="PANTHER" id="PTHR43065">
    <property type="entry name" value="SENSOR HISTIDINE KINASE"/>
    <property type="match status" value="1"/>
</dbReference>
<evidence type="ECO:0000259" key="10">
    <source>
        <dbReference type="PROSITE" id="PS50109"/>
    </source>
</evidence>
<keyword evidence="9" id="KW-1133">Transmembrane helix</keyword>
<feature type="domain" description="Histidine kinase" evidence="10">
    <location>
        <begin position="430"/>
        <end position="646"/>
    </location>
</feature>
<dbReference type="GO" id="GO:0000155">
    <property type="term" value="F:phosphorelay sensor kinase activity"/>
    <property type="evidence" value="ECO:0007669"/>
    <property type="project" value="InterPro"/>
</dbReference>
<dbReference type="EC" id="2.7.13.3" evidence="2"/>
<dbReference type="PROSITE" id="PS50109">
    <property type="entry name" value="HIS_KIN"/>
    <property type="match status" value="1"/>
</dbReference>
<dbReference type="Pfam" id="PF00989">
    <property type="entry name" value="PAS"/>
    <property type="match status" value="1"/>
</dbReference>
<dbReference type="InterPro" id="IPR000014">
    <property type="entry name" value="PAS"/>
</dbReference>
<keyword evidence="7" id="KW-0067">ATP-binding</keyword>
<dbReference type="NCBIfam" id="TIGR00229">
    <property type="entry name" value="sensory_box"/>
    <property type="match status" value="1"/>
</dbReference>
<dbReference type="RefSeq" id="WP_183997388.1">
    <property type="nucleotide sequence ID" value="NZ_JACIEH010000002.1"/>
</dbReference>
<dbReference type="Pfam" id="PF00512">
    <property type="entry name" value="HisKA"/>
    <property type="match status" value="1"/>
</dbReference>
<dbReference type="InterPro" id="IPR004358">
    <property type="entry name" value="Sig_transdc_His_kin-like_C"/>
</dbReference>
<dbReference type="GO" id="GO:0006355">
    <property type="term" value="P:regulation of DNA-templated transcription"/>
    <property type="evidence" value="ECO:0007669"/>
    <property type="project" value="InterPro"/>
</dbReference>
<evidence type="ECO:0000259" key="11">
    <source>
        <dbReference type="PROSITE" id="PS50112"/>
    </source>
</evidence>
<evidence type="ECO:0000313" key="12">
    <source>
        <dbReference type="EMBL" id="MBB4098523.1"/>
    </source>
</evidence>
<keyword evidence="4" id="KW-0808">Transferase</keyword>
<dbReference type="InterPro" id="IPR035965">
    <property type="entry name" value="PAS-like_dom_sf"/>
</dbReference>
<feature type="transmembrane region" description="Helical" evidence="9">
    <location>
        <begin position="187"/>
        <end position="209"/>
    </location>
</feature>
<dbReference type="EMBL" id="JACIEH010000002">
    <property type="protein sequence ID" value="MBB4098523.1"/>
    <property type="molecule type" value="Genomic_DNA"/>
</dbReference>
<reference evidence="12 13" key="1">
    <citation type="submission" date="2020-08" db="EMBL/GenBank/DDBJ databases">
        <title>Genomic Encyclopedia of Type Strains, Phase IV (KMG-IV): sequencing the most valuable type-strain genomes for metagenomic binning, comparative biology and taxonomic classification.</title>
        <authorList>
            <person name="Goeker M."/>
        </authorList>
    </citation>
    <scope>NUCLEOTIDE SEQUENCE [LARGE SCALE GENOMIC DNA]</scope>
    <source>
        <strain evidence="12 13">DSM 101806</strain>
    </source>
</reference>
<dbReference type="InterPro" id="IPR036890">
    <property type="entry name" value="HATPase_C_sf"/>
</dbReference>
<protein>
    <recommendedName>
        <fullName evidence="2">histidine kinase</fullName>
        <ecNumber evidence="2">2.7.13.3</ecNumber>
    </recommendedName>
</protein>
<keyword evidence="5" id="KW-0547">Nucleotide-binding</keyword>
<evidence type="ECO:0000256" key="2">
    <source>
        <dbReference type="ARBA" id="ARBA00012438"/>
    </source>
</evidence>
<dbReference type="InterPro" id="IPR003594">
    <property type="entry name" value="HATPase_dom"/>
</dbReference>
<feature type="transmembrane region" description="Helical" evidence="9">
    <location>
        <begin position="157"/>
        <end position="175"/>
    </location>
</feature>
<name>A0A7W6JS13_9SPHN</name>
<comment type="catalytic activity">
    <reaction evidence="1">
        <text>ATP + protein L-histidine = ADP + protein N-phospho-L-histidine.</text>
        <dbReference type="EC" id="2.7.13.3"/>
    </reaction>
</comment>
<dbReference type="PRINTS" id="PR00344">
    <property type="entry name" value="BCTRLSENSOR"/>
</dbReference>
<keyword evidence="8" id="KW-0902">Two-component regulatory system</keyword>
<feature type="transmembrane region" description="Helical" evidence="9">
    <location>
        <begin position="53"/>
        <end position="73"/>
    </location>
</feature>
<dbReference type="SUPFAM" id="SSF55874">
    <property type="entry name" value="ATPase domain of HSP90 chaperone/DNA topoisomerase II/histidine kinase"/>
    <property type="match status" value="1"/>
</dbReference>
<dbReference type="CDD" id="cd00130">
    <property type="entry name" value="PAS"/>
    <property type="match status" value="1"/>
</dbReference>
<evidence type="ECO:0000256" key="9">
    <source>
        <dbReference type="SAM" id="Phobius"/>
    </source>
</evidence>
<sequence length="646" mass="69692">MTIARAEAIETRTGKLADRMATALLGFAIAVAGLPLIGWAFRIPLLRGLGNPSYAIAPLTVTLFLLIAISAMLAHKGAWYAARTLVAVPGTLLLLLVVQYATHFDFGLERLLFADQLQALQVLNRGVPGTGAVGIMILSCIAILLMTSHATLARTWVVLLASASIGLSALTMTMMVTEPSALSPAFIGRSAASVLPNLAMAVAMVLHVLNERRRDALGFEYMLLQQLSPAIILFPVFPSLVALLVVDSRFLTHDEAHFVVVVGNVLIVLLLLGVGLRRAKQQNEAVLMRERQLRSILAGVPDAVIVVDGEGRSKEFSAAAGRLWGVPPEQGPGCLMTDYLGEKEGEKLTGFLARREPGFLLTGEGVRTDGSRFPLELRGALLEGMDDERCFTLFARDLSEKLAAEQHVARLGAQLAHVSRHNAMGELAADLAHELNQPLTAAVNYLSAAGFVLNQRKDEGQAPEMVSQARGQVVRAGEIIRRMREFAQHRDVEKRVEPLVPMIDDAIQLVLAGTGAHHVEIELAVEPADICVFIDRIQVQQVVVNLLRNAVEAIRSTMPYRGRIVIAAHKVGQEWVEIRFRDDGPGVPDAILDQLFERFTSTKAGAGMGIGLSISRRIVEAHGGTMSAANEAEGGATFCFTLPAAE</sequence>
<dbReference type="SUPFAM" id="SSF55785">
    <property type="entry name" value="PYP-like sensor domain (PAS domain)"/>
    <property type="match status" value="1"/>
</dbReference>
<keyword evidence="9" id="KW-0812">Transmembrane</keyword>
<evidence type="ECO:0000256" key="6">
    <source>
        <dbReference type="ARBA" id="ARBA00022777"/>
    </source>
</evidence>
<comment type="caution">
    <text evidence="12">The sequence shown here is derived from an EMBL/GenBank/DDBJ whole genome shotgun (WGS) entry which is preliminary data.</text>
</comment>
<feature type="transmembrane region" description="Helical" evidence="9">
    <location>
        <begin position="221"/>
        <end position="246"/>
    </location>
</feature>
<feature type="domain" description="PAS" evidence="11">
    <location>
        <begin position="289"/>
        <end position="330"/>
    </location>
</feature>
<dbReference type="PANTHER" id="PTHR43065:SF46">
    <property type="entry name" value="C4-DICARBOXYLATE TRANSPORT SENSOR PROTEIN DCTB"/>
    <property type="match status" value="1"/>
</dbReference>
<feature type="transmembrane region" description="Helical" evidence="9">
    <location>
        <begin position="122"/>
        <end position="145"/>
    </location>
</feature>
<dbReference type="SUPFAM" id="SSF47384">
    <property type="entry name" value="Homodimeric domain of signal transducing histidine kinase"/>
    <property type="match status" value="1"/>
</dbReference>
<feature type="transmembrane region" description="Helical" evidence="9">
    <location>
        <begin position="80"/>
        <end position="102"/>
    </location>
</feature>
<dbReference type="SMART" id="SM00387">
    <property type="entry name" value="HATPase_c"/>
    <property type="match status" value="1"/>
</dbReference>